<evidence type="ECO:0000313" key="2">
    <source>
        <dbReference type="EMBL" id="KIP07899.1"/>
    </source>
</evidence>
<proteinExistence type="predicted"/>
<evidence type="ECO:0000256" key="1">
    <source>
        <dbReference type="SAM" id="MobiDB-lite"/>
    </source>
</evidence>
<protein>
    <submittedName>
        <fullName evidence="2">Uncharacterized protein</fullName>
    </submittedName>
</protein>
<organism evidence="2 3">
    <name type="scientific">Phlebiopsis gigantea (strain 11061_1 CR5-6)</name>
    <name type="common">White-rot fungus</name>
    <name type="synonym">Peniophora gigantea</name>
    <dbReference type="NCBI Taxonomy" id="745531"/>
    <lineage>
        <taxon>Eukaryota</taxon>
        <taxon>Fungi</taxon>
        <taxon>Dikarya</taxon>
        <taxon>Basidiomycota</taxon>
        <taxon>Agaricomycotina</taxon>
        <taxon>Agaricomycetes</taxon>
        <taxon>Polyporales</taxon>
        <taxon>Phanerochaetaceae</taxon>
        <taxon>Phlebiopsis</taxon>
    </lineage>
</organism>
<sequence>MLFPIERSHFGIPEGSNSVSSSFRDTIDNFIIRLEDAYKDRPYELRKHNAELRSHWILEATGTFFARSADLFTDYTVDRILQRIGIQWHSPSVHASRRSTDLVAAPPTGSLDGAGPAARHPASPLLLLSIYLATHSRRVSEAMVARGLLATLQRLFDEPVVGPRGARRTPAVSGASRNVMHELSHELLVRVARHVDLRDCTIKQELRDELVAASRALSTRAFGVQWWETIDEDVYAFRMRRDMAGAESGGGRGGLERSASRGRAL</sequence>
<keyword evidence="3" id="KW-1185">Reference proteome</keyword>
<dbReference type="AlphaFoldDB" id="A0A0C3NRU7"/>
<dbReference type="Proteomes" id="UP000053257">
    <property type="component" value="Unassembled WGS sequence"/>
</dbReference>
<feature type="region of interest" description="Disordered" evidence="1">
    <location>
        <begin position="245"/>
        <end position="265"/>
    </location>
</feature>
<dbReference type="HOGENOM" id="CLU_1050156_0_0_1"/>
<reference evidence="2 3" key="1">
    <citation type="journal article" date="2014" name="PLoS Genet.">
        <title>Analysis of the Phlebiopsis gigantea genome, transcriptome and secretome provides insight into its pioneer colonization strategies of wood.</title>
        <authorList>
            <person name="Hori C."/>
            <person name="Ishida T."/>
            <person name="Igarashi K."/>
            <person name="Samejima M."/>
            <person name="Suzuki H."/>
            <person name="Master E."/>
            <person name="Ferreira P."/>
            <person name="Ruiz-Duenas F.J."/>
            <person name="Held B."/>
            <person name="Canessa P."/>
            <person name="Larrondo L.F."/>
            <person name="Schmoll M."/>
            <person name="Druzhinina I.S."/>
            <person name="Kubicek C.P."/>
            <person name="Gaskell J.A."/>
            <person name="Kersten P."/>
            <person name="St John F."/>
            <person name="Glasner J."/>
            <person name="Sabat G."/>
            <person name="Splinter BonDurant S."/>
            <person name="Syed K."/>
            <person name="Yadav J."/>
            <person name="Mgbeahuruike A.C."/>
            <person name="Kovalchuk A."/>
            <person name="Asiegbu F.O."/>
            <person name="Lackner G."/>
            <person name="Hoffmeister D."/>
            <person name="Rencoret J."/>
            <person name="Gutierrez A."/>
            <person name="Sun H."/>
            <person name="Lindquist E."/>
            <person name="Barry K."/>
            <person name="Riley R."/>
            <person name="Grigoriev I.V."/>
            <person name="Henrissat B."/>
            <person name="Kues U."/>
            <person name="Berka R.M."/>
            <person name="Martinez A.T."/>
            <person name="Covert S.F."/>
            <person name="Blanchette R.A."/>
            <person name="Cullen D."/>
        </authorList>
    </citation>
    <scope>NUCLEOTIDE SEQUENCE [LARGE SCALE GENOMIC DNA]</scope>
    <source>
        <strain evidence="2 3">11061_1 CR5-6</strain>
    </source>
</reference>
<evidence type="ECO:0000313" key="3">
    <source>
        <dbReference type="Proteomes" id="UP000053257"/>
    </source>
</evidence>
<name>A0A0C3NRU7_PHLG1</name>
<accession>A0A0C3NRU7</accession>
<dbReference type="EMBL" id="KN840488">
    <property type="protein sequence ID" value="KIP07899.1"/>
    <property type="molecule type" value="Genomic_DNA"/>
</dbReference>
<gene>
    <name evidence="2" type="ORF">PHLGIDRAFT_117667</name>
</gene>